<sequence length="479" mass="55721">MYLGKLPRPAFGIRIPDIVASAMLKAFKSLNIAGTFMLSFNRETAPTSYIQSSDPKLFYFGHTGTSIEEYISKGRGLGELYGSVIEIEADHVSIMGSVERALKKIAGVSVAEPLSDSEIEFSLQYIEEEFREVKRVGGVDFVTIDTCELIDYSIDLLSDKDVLDLYENRIDVETRKEMERLYLKAFTFVSGDRQIRIKYDRLSLARLVLKYQKSIEYVKKVLDIIKKYNEKEFGVEVAFDETPKRSEFKDVLFYVLELRRAGIEPDFLAPNIGFRKREDYEDNIEELYNYLRNIHTILYSNNVLISIHSGSGHNPYSDKGFGVWRVVGEATQGMVKYKMSGVFIQLLLEVMSRFPPGSKTRRLYEEIYDGVIEHLRQVVKSKATLYSQELEKLLEKYDKCGECYKNPRADVFRHYFYVFQALRDFNNKRFLRDEVINHYMSTPELQRIYEKEVLSLVERLARSIGYENNLLKYRALVIQ</sequence>
<accession>A0ABD4Z7F9</accession>
<protein>
    <submittedName>
        <fullName evidence="1">Tagaturonate epimerase family protein</fullName>
    </submittedName>
</protein>
<name>A0ABD4Z7F9_9CREN</name>
<dbReference type="EMBL" id="JASNVW010000002">
    <property type="protein sequence ID" value="MDK6028639.1"/>
    <property type="molecule type" value="Genomic_DNA"/>
</dbReference>
<evidence type="ECO:0000313" key="2">
    <source>
        <dbReference type="Proteomes" id="UP001529235"/>
    </source>
</evidence>
<reference evidence="1 2" key="1">
    <citation type="submission" date="2023-05" db="EMBL/GenBank/DDBJ databases">
        <title>A new hyperthermophilic archaea 'Ignisphaera cupida' sp. nov. and description of the family 'Ignisphaeraceae' fam. nov.</title>
        <authorList>
            <person name="Podosokorskaya O.A."/>
            <person name="Elcheninov A.G."/>
            <person name="Klukina A."/>
            <person name="Merkel A.Y."/>
        </authorList>
    </citation>
    <scope>NUCLEOTIDE SEQUENCE [LARGE SCALE GENOMIC DNA]</scope>
    <source>
        <strain evidence="1 2">4213-co</strain>
    </source>
</reference>
<dbReference type="Pfam" id="PF16257">
    <property type="entry name" value="UxaE"/>
    <property type="match status" value="1"/>
</dbReference>
<evidence type="ECO:0000313" key="1">
    <source>
        <dbReference type="EMBL" id="MDK6028639.1"/>
    </source>
</evidence>
<organism evidence="1 2">
    <name type="scientific">Ignisphaera cupida</name>
    <dbReference type="NCBI Taxonomy" id="3050454"/>
    <lineage>
        <taxon>Archaea</taxon>
        <taxon>Thermoproteota</taxon>
        <taxon>Thermoprotei</taxon>
        <taxon>Desulfurococcales</taxon>
        <taxon>Desulfurococcaceae</taxon>
        <taxon>Ignisphaera</taxon>
    </lineage>
</organism>
<proteinExistence type="predicted"/>
<dbReference type="AlphaFoldDB" id="A0ABD4Z7F9"/>
<gene>
    <name evidence="1" type="ORF">QPL79_04630</name>
</gene>
<dbReference type="Proteomes" id="UP001529235">
    <property type="component" value="Unassembled WGS sequence"/>
</dbReference>
<dbReference type="InterPro" id="IPR032586">
    <property type="entry name" value="UxaE"/>
</dbReference>
<comment type="caution">
    <text evidence="1">The sequence shown here is derived from an EMBL/GenBank/DDBJ whole genome shotgun (WGS) entry which is preliminary data.</text>
</comment>
<keyword evidence="2" id="KW-1185">Reference proteome</keyword>
<dbReference type="RefSeq" id="WP_285273615.1">
    <property type="nucleotide sequence ID" value="NZ_JASNVW010000002.1"/>
</dbReference>